<evidence type="ECO:0000313" key="1">
    <source>
        <dbReference type="EMBL" id="KAJ1678138.1"/>
    </source>
</evidence>
<dbReference type="Proteomes" id="UP001145114">
    <property type="component" value="Unassembled WGS sequence"/>
</dbReference>
<organism evidence="1 2">
    <name type="scientific">Spiromyces aspiralis</name>
    <dbReference type="NCBI Taxonomy" id="68401"/>
    <lineage>
        <taxon>Eukaryota</taxon>
        <taxon>Fungi</taxon>
        <taxon>Fungi incertae sedis</taxon>
        <taxon>Zoopagomycota</taxon>
        <taxon>Kickxellomycotina</taxon>
        <taxon>Kickxellomycetes</taxon>
        <taxon>Kickxellales</taxon>
        <taxon>Kickxellaceae</taxon>
        <taxon>Spiromyces</taxon>
    </lineage>
</organism>
<comment type="caution">
    <text evidence="1">The sequence shown here is derived from an EMBL/GenBank/DDBJ whole genome shotgun (WGS) entry which is preliminary data.</text>
</comment>
<name>A0ACC1HQW1_9FUNG</name>
<proteinExistence type="predicted"/>
<keyword evidence="2" id="KW-1185">Reference proteome</keyword>
<feature type="non-terminal residue" evidence="1">
    <location>
        <position position="158"/>
    </location>
</feature>
<dbReference type="EMBL" id="JAMZIH010001499">
    <property type="protein sequence ID" value="KAJ1678138.1"/>
    <property type="molecule type" value="Genomic_DNA"/>
</dbReference>
<protein>
    <submittedName>
        <fullName evidence="1">Uncharacterized protein</fullName>
    </submittedName>
</protein>
<accession>A0ACC1HQW1</accession>
<sequence length="158" mass="17400">MSQRRAPHASLDGVLSDVDVGKGQLHLSDFNPTGGELGSEGEDVVPSGNEISGYDMSTDTHEGSSRRSIDGVHGDGDEDDDDDDEEESSDGDESGELNAVYLKRNADFHMLFRELPINELLIDDYGCALQRDILVQGRLYLTENHVCFYSNIFGWVTN</sequence>
<evidence type="ECO:0000313" key="2">
    <source>
        <dbReference type="Proteomes" id="UP001145114"/>
    </source>
</evidence>
<gene>
    <name evidence="1" type="ORF">EV182_004693</name>
</gene>
<reference evidence="1" key="1">
    <citation type="submission" date="2022-06" db="EMBL/GenBank/DDBJ databases">
        <title>Phylogenomic reconstructions and comparative analyses of Kickxellomycotina fungi.</title>
        <authorList>
            <person name="Reynolds N.K."/>
            <person name="Stajich J.E."/>
            <person name="Barry K."/>
            <person name="Grigoriev I.V."/>
            <person name="Crous P."/>
            <person name="Smith M.E."/>
        </authorList>
    </citation>
    <scope>NUCLEOTIDE SEQUENCE</scope>
    <source>
        <strain evidence="1">RSA 2271</strain>
    </source>
</reference>